<dbReference type="RefSeq" id="WP_161700380.1">
    <property type="nucleotide sequence ID" value="NZ_JAAAMU010000009.1"/>
</dbReference>
<organism evidence="4 5">
    <name type="scientific">Paenibacillus sacheonensis</name>
    <dbReference type="NCBI Taxonomy" id="742054"/>
    <lineage>
        <taxon>Bacteria</taxon>
        <taxon>Bacillati</taxon>
        <taxon>Bacillota</taxon>
        <taxon>Bacilli</taxon>
        <taxon>Bacillales</taxon>
        <taxon>Paenibacillaceae</taxon>
        <taxon>Paenibacillus</taxon>
    </lineage>
</organism>
<dbReference type="Proteomes" id="UP000558113">
    <property type="component" value="Unassembled WGS sequence"/>
</dbReference>
<keyword evidence="2" id="KW-0479">Metal-binding</keyword>
<evidence type="ECO:0000256" key="1">
    <source>
        <dbReference type="ARBA" id="ARBA00010211"/>
    </source>
</evidence>
<comment type="caution">
    <text evidence="4">The sequence shown here is derived from an EMBL/GenBank/DDBJ whole genome shotgun (WGS) entry which is preliminary data.</text>
</comment>
<comment type="similarity">
    <text evidence="1">Belongs to the FAH family.</text>
</comment>
<dbReference type="PANTHER" id="PTHR42796">
    <property type="entry name" value="FUMARYLACETOACETATE HYDROLASE DOMAIN-CONTAINING PROTEIN 2A-RELATED"/>
    <property type="match status" value="1"/>
</dbReference>
<evidence type="ECO:0000259" key="3">
    <source>
        <dbReference type="Pfam" id="PF01557"/>
    </source>
</evidence>
<dbReference type="InterPro" id="IPR011234">
    <property type="entry name" value="Fumarylacetoacetase-like_C"/>
</dbReference>
<dbReference type="OrthoDB" id="9779415at2"/>
<dbReference type="AlphaFoldDB" id="A0A7X4YR02"/>
<name>A0A7X4YR02_9BACL</name>
<feature type="domain" description="Fumarylacetoacetase-like C-terminal" evidence="3">
    <location>
        <begin position="113"/>
        <end position="289"/>
    </location>
</feature>
<dbReference type="Gene3D" id="3.90.850.10">
    <property type="entry name" value="Fumarylacetoacetase-like, C-terminal domain"/>
    <property type="match status" value="1"/>
</dbReference>
<reference evidence="4 5" key="1">
    <citation type="submission" date="2020-01" db="EMBL/GenBank/DDBJ databases">
        <title>Paenibacillus soybeanensis sp. nov. isolated from the nodules of soybean (Glycine max(L.) Merr).</title>
        <authorList>
            <person name="Wang H."/>
        </authorList>
    </citation>
    <scope>NUCLEOTIDE SEQUENCE [LARGE SCALE GENOMIC DNA]</scope>
    <source>
        <strain evidence="4 5">DSM 23054</strain>
    </source>
</reference>
<accession>A0A7X4YR02</accession>
<dbReference type="PANTHER" id="PTHR42796:SF7">
    <property type="entry name" value="2-DEHYDRO-3-DEOXY-D-ARABINONATE DEHYDRATASE"/>
    <property type="match status" value="1"/>
</dbReference>
<dbReference type="InterPro" id="IPR036663">
    <property type="entry name" value="Fumarylacetoacetase_C_sf"/>
</dbReference>
<dbReference type="InterPro" id="IPR051121">
    <property type="entry name" value="FAH"/>
</dbReference>
<gene>
    <name evidence="4" type="ORF">GT003_18180</name>
</gene>
<dbReference type="EMBL" id="JAAAMU010000009">
    <property type="protein sequence ID" value="NBC70933.1"/>
    <property type="molecule type" value="Genomic_DNA"/>
</dbReference>
<evidence type="ECO:0000313" key="5">
    <source>
        <dbReference type="Proteomes" id="UP000558113"/>
    </source>
</evidence>
<evidence type="ECO:0000256" key="2">
    <source>
        <dbReference type="ARBA" id="ARBA00022723"/>
    </source>
</evidence>
<dbReference type="GO" id="GO:0046872">
    <property type="term" value="F:metal ion binding"/>
    <property type="evidence" value="ECO:0007669"/>
    <property type="project" value="UniProtKB-KW"/>
</dbReference>
<dbReference type="GO" id="GO:0044281">
    <property type="term" value="P:small molecule metabolic process"/>
    <property type="evidence" value="ECO:0007669"/>
    <property type="project" value="UniProtKB-ARBA"/>
</dbReference>
<evidence type="ECO:0000313" key="4">
    <source>
        <dbReference type="EMBL" id="NBC70933.1"/>
    </source>
</evidence>
<proteinExistence type="inferred from homology"/>
<protein>
    <submittedName>
        <fullName evidence="4">Fumarylacetoacetate hydrolase</fullName>
    </submittedName>
</protein>
<keyword evidence="5" id="KW-1185">Reference proteome</keyword>
<sequence>MRVARAAANPGGDAVFAAITDDGDMYRLPVDSFPALLEAARGEGESPQAWITARLDGQRPFGKYDERMTQLPVAPAEVWAAGVTYERSRSARSEAVGGAAKSEPTIYDKVYEAERPELFFKSTASRLAAPGGQVRLRSDSNSQVPEPELVLVLDREGKIAGYTAGNDMSARDIEKDNALYIPQAKIWNGSCSIGPAIRLADPEENPYEWTIRARIVRGDAAVWEADASVGQLKRKLTELAEYLFRDNVFEDGTCLFTGTCIVPPEPFTLASGDRIEITIDRIGTLVNEVK</sequence>
<keyword evidence="4" id="KW-0378">Hydrolase</keyword>
<dbReference type="GO" id="GO:0016787">
    <property type="term" value="F:hydrolase activity"/>
    <property type="evidence" value="ECO:0007669"/>
    <property type="project" value="UniProtKB-KW"/>
</dbReference>
<dbReference type="Pfam" id="PF01557">
    <property type="entry name" value="FAA_hydrolase"/>
    <property type="match status" value="1"/>
</dbReference>
<dbReference type="SUPFAM" id="SSF56529">
    <property type="entry name" value="FAH"/>
    <property type="match status" value="1"/>
</dbReference>